<accession>A0AAX2CP17</accession>
<organism evidence="1 2">
    <name type="scientific">Bacillus cytotoxicus</name>
    <dbReference type="NCBI Taxonomy" id="580165"/>
    <lineage>
        <taxon>Bacteria</taxon>
        <taxon>Bacillati</taxon>
        <taxon>Bacillota</taxon>
        <taxon>Bacilli</taxon>
        <taxon>Bacillales</taxon>
        <taxon>Bacillaceae</taxon>
        <taxon>Bacillus</taxon>
        <taxon>Bacillus cereus group</taxon>
    </lineage>
</organism>
<comment type="caution">
    <text evidence="1">The sequence shown here is derived from an EMBL/GenBank/DDBJ whole genome shotgun (WGS) entry which is preliminary data.</text>
</comment>
<reference evidence="1 2" key="1">
    <citation type="submission" date="2016-08" db="EMBL/GenBank/DDBJ databases">
        <authorList>
            <person name="Loux V."/>
            <person name="Rue O."/>
        </authorList>
    </citation>
    <scope>NUCLEOTIDE SEQUENCE [LARGE SCALE GENOMIC DNA]</scope>
    <source>
        <strain evidence="1 2">AFSSA_08CEB44bac</strain>
    </source>
</reference>
<dbReference type="Proteomes" id="UP000242164">
    <property type="component" value="Unassembled WGS sequence"/>
</dbReference>
<protein>
    <submittedName>
        <fullName evidence="1">Uncharacterized protein</fullName>
    </submittedName>
</protein>
<dbReference type="EMBL" id="FMIK01000065">
    <property type="protein sequence ID" value="SCM07949.1"/>
    <property type="molecule type" value="Genomic_DNA"/>
</dbReference>
<proteinExistence type="predicted"/>
<evidence type="ECO:0000313" key="2">
    <source>
        <dbReference type="Proteomes" id="UP000242164"/>
    </source>
</evidence>
<sequence>MDLLKTQQCPYCDSIVEDCRAEWEEGNHAVECDSCNKKYQVAPVYEFKGFEVQKICDQCNEVEEDCYCDVEEDENQTK</sequence>
<dbReference type="AlphaFoldDB" id="A0AAX2CP17"/>
<gene>
    <name evidence="1" type="ORF">BCB44BAC_04500</name>
</gene>
<evidence type="ECO:0000313" key="1">
    <source>
        <dbReference type="EMBL" id="SCM07949.1"/>
    </source>
</evidence>
<name>A0AAX2CP17_9BACI</name>
<dbReference type="RefSeq" id="WP_087099651.1">
    <property type="nucleotide sequence ID" value="NZ_CP066183.1"/>
</dbReference>